<evidence type="ECO:0000313" key="1">
    <source>
        <dbReference type="EMBL" id="MDX8046269.1"/>
    </source>
</evidence>
<accession>A0ACC6M5M3</accession>
<dbReference type="Proteomes" id="UP001277972">
    <property type="component" value="Unassembled WGS sequence"/>
</dbReference>
<protein>
    <submittedName>
        <fullName evidence="1">Response regulator</fullName>
    </submittedName>
</protein>
<keyword evidence="2" id="KW-1185">Reference proteome</keyword>
<dbReference type="EMBL" id="JAWZSR010000004">
    <property type="protein sequence ID" value="MDX8046269.1"/>
    <property type="molecule type" value="Genomic_DNA"/>
</dbReference>
<reference evidence="1" key="1">
    <citation type="submission" date="2023-11" db="EMBL/GenBank/DDBJ databases">
        <title>Gracilibacillus pellucida a moderately halophilic bacterium isolated from saline soil in Xinjiang province.</title>
        <authorList>
            <person name="Zhang Z."/>
            <person name="Tan F."/>
            <person name="Wang Y."/>
            <person name="Xia M."/>
        </authorList>
    </citation>
    <scope>NUCLEOTIDE SEQUENCE</scope>
    <source>
        <strain evidence="1">S3-1-1</strain>
    </source>
</reference>
<comment type="caution">
    <text evidence="1">The sequence shown here is derived from an EMBL/GenBank/DDBJ whole genome shotgun (WGS) entry which is preliminary data.</text>
</comment>
<gene>
    <name evidence="1" type="ORF">SH601_09720</name>
</gene>
<evidence type="ECO:0000313" key="2">
    <source>
        <dbReference type="Proteomes" id="UP001277972"/>
    </source>
</evidence>
<proteinExistence type="predicted"/>
<name>A0ACC6M5M3_9BACI</name>
<organism evidence="1 2">
    <name type="scientific">Gracilibacillus pellucidus</name>
    <dbReference type="NCBI Taxonomy" id="3095368"/>
    <lineage>
        <taxon>Bacteria</taxon>
        <taxon>Bacillati</taxon>
        <taxon>Bacillota</taxon>
        <taxon>Bacilli</taxon>
        <taxon>Bacillales</taxon>
        <taxon>Bacillaceae</taxon>
        <taxon>Gracilibacillus</taxon>
    </lineage>
</organism>
<sequence length="188" mass="21559">MNQPKILVVDDEPITRLDIKEILCEKNYHVVGEARNGEEAIERAYKLNPDLIIMDVKMPNVDGLKASSVIRGFSSCSILLLTAYSHDEIIQNAKEFGINAFILKPLKERELIPAVEIALNQRIQELQLHDRIGKLESKITERKVIEKAKGILMVKLDCTEEQAYRKMQRESMERHIPLIKLAETILSR</sequence>